<dbReference type="Pfam" id="PF05699">
    <property type="entry name" value="Dimer_Tnp_hAT"/>
    <property type="match status" value="1"/>
</dbReference>
<reference evidence="2" key="1">
    <citation type="submission" date="2021-07" db="EMBL/GenBank/DDBJ databases">
        <authorList>
            <person name="Catto M.A."/>
            <person name="Jacobson A."/>
            <person name="Kennedy G."/>
            <person name="Labadie P."/>
            <person name="Hunt B.G."/>
            <person name="Srinivasan R."/>
        </authorList>
    </citation>
    <scope>NUCLEOTIDE SEQUENCE</scope>
    <source>
        <strain evidence="2">PL_HMW_Pooled</strain>
        <tissue evidence="2">Head</tissue>
    </source>
</reference>
<evidence type="ECO:0000313" key="2">
    <source>
        <dbReference type="EMBL" id="KAK3918537.1"/>
    </source>
</evidence>
<gene>
    <name evidence="2" type="ORF">KUF71_007784</name>
</gene>
<evidence type="ECO:0000313" key="3">
    <source>
        <dbReference type="Proteomes" id="UP001219518"/>
    </source>
</evidence>
<keyword evidence="3" id="KW-1185">Reference proteome</keyword>
<reference evidence="2" key="2">
    <citation type="journal article" date="2023" name="BMC Genomics">
        <title>Pest status, molecular evolution, and epigenetic factors derived from the genome assembly of Frankliniella fusca, a thysanopteran phytovirus vector.</title>
        <authorList>
            <person name="Catto M.A."/>
            <person name="Labadie P.E."/>
            <person name="Jacobson A.L."/>
            <person name="Kennedy G.G."/>
            <person name="Srinivasan R."/>
            <person name="Hunt B.G."/>
        </authorList>
    </citation>
    <scope>NUCLEOTIDE SEQUENCE</scope>
    <source>
        <strain evidence="2">PL_HMW_Pooled</strain>
    </source>
</reference>
<dbReference type="InterPro" id="IPR012337">
    <property type="entry name" value="RNaseH-like_sf"/>
</dbReference>
<organism evidence="2 3">
    <name type="scientific">Frankliniella fusca</name>
    <dbReference type="NCBI Taxonomy" id="407009"/>
    <lineage>
        <taxon>Eukaryota</taxon>
        <taxon>Metazoa</taxon>
        <taxon>Ecdysozoa</taxon>
        <taxon>Arthropoda</taxon>
        <taxon>Hexapoda</taxon>
        <taxon>Insecta</taxon>
        <taxon>Pterygota</taxon>
        <taxon>Neoptera</taxon>
        <taxon>Paraneoptera</taxon>
        <taxon>Thysanoptera</taxon>
        <taxon>Terebrantia</taxon>
        <taxon>Thripoidea</taxon>
        <taxon>Thripidae</taxon>
        <taxon>Frankliniella</taxon>
    </lineage>
</organism>
<protein>
    <submittedName>
        <fullName evidence="2">E3 SUMO-protein ligase ZBED1</fullName>
    </submittedName>
</protein>
<comment type="caution">
    <text evidence="2">The sequence shown here is derived from an EMBL/GenBank/DDBJ whole genome shotgun (WGS) entry which is preliminary data.</text>
</comment>
<proteinExistence type="predicted"/>
<name>A0AAE1HBU6_9NEOP</name>
<dbReference type="SUPFAM" id="SSF53098">
    <property type="entry name" value="Ribonuclease H-like"/>
    <property type="match status" value="1"/>
</dbReference>
<dbReference type="InterPro" id="IPR008906">
    <property type="entry name" value="HATC_C_dom"/>
</dbReference>
<dbReference type="GO" id="GO:0016874">
    <property type="term" value="F:ligase activity"/>
    <property type="evidence" value="ECO:0007669"/>
    <property type="project" value="UniProtKB-KW"/>
</dbReference>
<accession>A0AAE1HBU6</accession>
<dbReference type="Proteomes" id="UP001219518">
    <property type="component" value="Unassembled WGS sequence"/>
</dbReference>
<dbReference type="AlphaFoldDB" id="A0AAE1HBU6"/>
<dbReference type="EMBL" id="JAHWGI010000957">
    <property type="protein sequence ID" value="KAK3918537.1"/>
    <property type="molecule type" value="Genomic_DNA"/>
</dbReference>
<sequence>MDSKWNCPVVKKDSPVVKKDSPWAEGAFTGSPGCKCGTLSNHKGMASAHLITTCAYNDYLEWFTPRANQSVFPNLSLVARHYLAIAGTEASSERVASTGSNVCTPKRTNLLSEHLKELVFLHDNLKLPETH</sequence>
<evidence type="ECO:0000259" key="1">
    <source>
        <dbReference type="Pfam" id="PF05699"/>
    </source>
</evidence>
<feature type="domain" description="HAT C-terminal dimerisation" evidence="1">
    <location>
        <begin position="58"/>
        <end position="125"/>
    </location>
</feature>
<keyword evidence="2" id="KW-0436">Ligase</keyword>
<dbReference type="GO" id="GO:0046983">
    <property type="term" value="F:protein dimerization activity"/>
    <property type="evidence" value="ECO:0007669"/>
    <property type="project" value="InterPro"/>
</dbReference>